<dbReference type="EC" id="2.6.1.48" evidence="6"/>
<dbReference type="Pfam" id="PF00202">
    <property type="entry name" value="Aminotran_3"/>
    <property type="match status" value="1"/>
</dbReference>
<evidence type="ECO:0000256" key="1">
    <source>
        <dbReference type="ARBA" id="ARBA00001933"/>
    </source>
</evidence>
<dbReference type="GO" id="GO:0030170">
    <property type="term" value="F:pyridoxal phosphate binding"/>
    <property type="evidence" value="ECO:0007669"/>
    <property type="project" value="InterPro"/>
</dbReference>
<dbReference type="InterPro" id="IPR049704">
    <property type="entry name" value="Aminotrans_3_PPA_site"/>
</dbReference>
<comment type="caution">
    <text evidence="6">The sequence shown here is derived from an EMBL/GenBank/DDBJ whole genome shotgun (WGS) entry which is preliminary data.</text>
</comment>
<evidence type="ECO:0000313" key="6">
    <source>
        <dbReference type="EMBL" id="MPM19394.1"/>
    </source>
</evidence>
<dbReference type="PROSITE" id="PS00600">
    <property type="entry name" value="AA_TRANSFER_CLASS_3"/>
    <property type="match status" value="1"/>
</dbReference>
<evidence type="ECO:0000256" key="5">
    <source>
        <dbReference type="ARBA" id="ARBA00022898"/>
    </source>
</evidence>
<dbReference type="PIRSF" id="PIRSF000521">
    <property type="entry name" value="Transaminase_4ab_Lys_Orn"/>
    <property type="match status" value="1"/>
</dbReference>
<comment type="cofactor">
    <cofactor evidence="1">
        <name>pyridoxal 5'-phosphate</name>
        <dbReference type="ChEBI" id="CHEBI:597326"/>
    </cofactor>
</comment>
<dbReference type="Gene3D" id="3.40.640.10">
    <property type="entry name" value="Type I PLP-dependent aspartate aminotransferase-like (Major domain)"/>
    <property type="match status" value="1"/>
</dbReference>
<keyword evidence="3 6" id="KW-0032">Aminotransferase</keyword>
<evidence type="ECO:0000256" key="3">
    <source>
        <dbReference type="ARBA" id="ARBA00022576"/>
    </source>
</evidence>
<dbReference type="PANTHER" id="PTHR11986">
    <property type="entry name" value="AMINOTRANSFERASE CLASS III"/>
    <property type="match status" value="1"/>
</dbReference>
<dbReference type="FunFam" id="3.40.640.10:FF:000013">
    <property type="entry name" value="4-aminobutyrate aminotransferase"/>
    <property type="match status" value="1"/>
</dbReference>
<dbReference type="InterPro" id="IPR015421">
    <property type="entry name" value="PyrdxlP-dep_Trfase_major"/>
</dbReference>
<sequence>MTQHERAQSLMPPMAMHDKSTPCVVKGEGCYLYTEDGRKILDFASGIATNALGHCHPKVVAAAEKQLHSLIHAGHNILYYEPYTTLAEKLIEKTGRKYKLYFSNSGAEANEGAMKLAKYATQRPVIISMKNAFHGRTMATATITTSNAAYRKNYEPLMPSVYFAEYPYLFRTPYQMEDGKCPKEYFTQFDDLFKKIVDPSMVAAIIMEPIQGEGGYVVPPVEWLKYVRELCDKHGILLIFDEIQSGFGRTGDLYAWQTLGIEPDIFTSAKAIGGGLPLSAVFGKSELMDKWGKGAHGGTFGGNPVSCAAALAVMEELFEGGVLENCRKMGEIVRTRMHDLQKKYSVIGDVRGMGLMNAMEFVKPEDNAPNGDLSSAVITEALKRDLLLLSCGADKNNIRLIPPLNVDESTLDAAFKIIDESIAAALKG</sequence>
<keyword evidence="5" id="KW-0663">Pyridoxal phosphate</keyword>
<accession>A0A644XZF3</accession>
<dbReference type="SUPFAM" id="SSF53383">
    <property type="entry name" value="PLP-dependent transferases"/>
    <property type="match status" value="1"/>
</dbReference>
<dbReference type="GO" id="GO:0042802">
    <property type="term" value="F:identical protein binding"/>
    <property type="evidence" value="ECO:0007669"/>
    <property type="project" value="TreeGrafter"/>
</dbReference>
<protein>
    <submittedName>
        <fullName evidence="6">5-aminovalerate aminotransferase DavT</fullName>
        <ecNumber evidence="6">2.6.1.48</ecNumber>
    </submittedName>
</protein>
<dbReference type="AlphaFoldDB" id="A0A644XZF3"/>
<name>A0A644XZF3_9ZZZZ</name>
<organism evidence="6">
    <name type="scientific">bioreactor metagenome</name>
    <dbReference type="NCBI Taxonomy" id="1076179"/>
    <lineage>
        <taxon>unclassified sequences</taxon>
        <taxon>metagenomes</taxon>
        <taxon>ecological metagenomes</taxon>
    </lineage>
</organism>
<gene>
    <name evidence="6" type="primary">davT_2</name>
    <name evidence="6" type="ORF">SDC9_65817</name>
</gene>
<dbReference type="GO" id="GO:0047589">
    <property type="term" value="F:5-aminovalerate transaminase activity"/>
    <property type="evidence" value="ECO:0007669"/>
    <property type="project" value="UniProtKB-EC"/>
</dbReference>
<dbReference type="NCBIfam" id="NF005993">
    <property type="entry name" value="PRK08117.1"/>
    <property type="match status" value="1"/>
</dbReference>
<dbReference type="EMBL" id="VSSQ01003168">
    <property type="protein sequence ID" value="MPM19394.1"/>
    <property type="molecule type" value="Genomic_DNA"/>
</dbReference>
<reference evidence="6" key="1">
    <citation type="submission" date="2019-08" db="EMBL/GenBank/DDBJ databases">
        <authorList>
            <person name="Kucharzyk K."/>
            <person name="Murdoch R.W."/>
            <person name="Higgins S."/>
            <person name="Loffler F."/>
        </authorList>
    </citation>
    <scope>NUCLEOTIDE SEQUENCE</scope>
</reference>
<dbReference type="InterPro" id="IPR050103">
    <property type="entry name" value="Class-III_PLP-dep_AT"/>
</dbReference>
<keyword evidence="4 6" id="KW-0808">Transferase</keyword>
<evidence type="ECO:0000256" key="4">
    <source>
        <dbReference type="ARBA" id="ARBA00022679"/>
    </source>
</evidence>
<evidence type="ECO:0000256" key="2">
    <source>
        <dbReference type="ARBA" id="ARBA00008954"/>
    </source>
</evidence>
<proteinExistence type="inferred from homology"/>
<dbReference type="InterPro" id="IPR015424">
    <property type="entry name" value="PyrdxlP-dep_Trfase"/>
</dbReference>
<dbReference type="InterPro" id="IPR015422">
    <property type="entry name" value="PyrdxlP-dep_Trfase_small"/>
</dbReference>
<dbReference type="Gene3D" id="3.90.1150.10">
    <property type="entry name" value="Aspartate Aminotransferase, domain 1"/>
    <property type="match status" value="1"/>
</dbReference>
<dbReference type="InterPro" id="IPR005814">
    <property type="entry name" value="Aminotrans_3"/>
</dbReference>
<comment type="similarity">
    <text evidence="2">Belongs to the class-III pyridoxal-phosphate-dependent aminotransferase family.</text>
</comment>
<dbReference type="CDD" id="cd00610">
    <property type="entry name" value="OAT_like"/>
    <property type="match status" value="1"/>
</dbReference>
<dbReference type="PANTHER" id="PTHR11986:SF79">
    <property type="entry name" value="ACETYLORNITHINE AMINOTRANSFERASE, MITOCHONDRIAL"/>
    <property type="match status" value="1"/>
</dbReference>